<feature type="region of interest" description="Disordered" evidence="1">
    <location>
        <begin position="144"/>
        <end position="163"/>
    </location>
</feature>
<dbReference type="RefSeq" id="WP_188594313.1">
    <property type="nucleotide sequence ID" value="NZ_BMFU01000011.1"/>
</dbReference>
<evidence type="ECO:0000256" key="1">
    <source>
        <dbReference type="SAM" id="MobiDB-lite"/>
    </source>
</evidence>
<comment type="caution">
    <text evidence="2">The sequence shown here is derived from an EMBL/GenBank/DDBJ whole genome shotgun (WGS) entry which is preliminary data.</text>
</comment>
<organism evidence="2 3">
    <name type="scientific">Paenibacillus silvae</name>
    <dbReference type="NCBI Taxonomy" id="1325358"/>
    <lineage>
        <taxon>Bacteria</taxon>
        <taxon>Bacillati</taxon>
        <taxon>Bacillota</taxon>
        <taxon>Bacilli</taxon>
        <taxon>Bacillales</taxon>
        <taxon>Paenibacillaceae</taxon>
        <taxon>Paenibacillus</taxon>
    </lineage>
</organism>
<dbReference type="Proteomes" id="UP000652153">
    <property type="component" value="Unassembled WGS sequence"/>
</dbReference>
<reference evidence="3" key="1">
    <citation type="journal article" date="2019" name="Int. J. Syst. Evol. Microbiol.">
        <title>The Global Catalogue of Microorganisms (GCM) 10K type strain sequencing project: providing services to taxonomists for standard genome sequencing and annotation.</title>
        <authorList>
            <consortium name="The Broad Institute Genomics Platform"/>
            <consortium name="The Broad Institute Genome Sequencing Center for Infectious Disease"/>
            <person name="Wu L."/>
            <person name="Ma J."/>
        </authorList>
    </citation>
    <scope>NUCLEOTIDE SEQUENCE [LARGE SCALE GENOMIC DNA]</scope>
    <source>
        <strain evidence="3">CGMCC 1.12770</strain>
    </source>
</reference>
<proteinExistence type="predicted"/>
<gene>
    <name evidence="2" type="ORF">GCM10008014_49980</name>
</gene>
<evidence type="ECO:0000313" key="3">
    <source>
        <dbReference type="Proteomes" id="UP000652153"/>
    </source>
</evidence>
<keyword evidence="3" id="KW-1185">Reference proteome</keyword>
<accession>A0ABQ1ZL27</accession>
<evidence type="ECO:0000313" key="2">
    <source>
        <dbReference type="EMBL" id="GGH67972.1"/>
    </source>
</evidence>
<protein>
    <submittedName>
        <fullName evidence="2">Uncharacterized protein</fullName>
    </submittedName>
</protein>
<sequence length="163" mass="18887">MDEKLQAAAPEDAAYFYSASAEEEISRACIGHLRGDFGRSGEEFWVNWFTRSSPYETSAFKDELGKVFQVMGEQEVLKSRRHMLRFCSQHPEARIGGAWSTDVYGFSMQTKEHRYYLRCFPFAGDYNFYVYCYRKEHLLEKPLAKGSEEPAASHKKLPRGAER</sequence>
<dbReference type="EMBL" id="BMFU01000011">
    <property type="protein sequence ID" value="GGH67972.1"/>
    <property type="molecule type" value="Genomic_DNA"/>
</dbReference>
<feature type="compositionally biased region" description="Basic residues" evidence="1">
    <location>
        <begin position="153"/>
        <end position="163"/>
    </location>
</feature>
<name>A0ABQ1ZL27_9BACL</name>